<feature type="non-terminal residue" evidence="2">
    <location>
        <position position="173"/>
    </location>
</feature>
<keyword evidence="1" id="KW-1133">Transmembrane helix</keyword>
<feature type="transmembrane region" description="Helical" evidence="1">
    <location>
        <begin position="115"/>
        <end position="139"/>
    </location>
</feature>
<feature type="transmembrane region" description="Helical" evidence="1">
    <location>
        <begin position="145"/>
        <end position="168"/>
    </location>
</feature>
<gene>
    <name evidence="2" type="ORF">EXIGLDRAFT_570171</name>
</gene>
<dbReference type="OrthoDB" id="2796825at2759"/>
<organism evidence="2 3">
    <name type="scientific">Exidia glandulosa HHB12029</name>
    <dbReference type="NCBI Taxonomy" id="1314781"/>
    <lineage>
        <taxon>Eukaryota</taxon>
        <taxon>Fungi</taxon>
        <taxon>Dikarya</taxon>
        <taxon>Basidiomycota</taxon>
        <taxon>Agaricomycotina</taxon>
        <taxon>Agaricomycetes</taxon>
        <taxon>Auriculariales</taxon>
        <taxon>Exidiaceae</taxon>
        <taxon>Exidia</taxon>
    </lineage>
</organism>
<feature type="non-terminal residue" evidence="2">
    <location>
        <position position="1"/>
    </location>
</feature>
<protein>
    <submittedName>
        <fullName evidence="2">Uncharacterized protein</fullName>
    </submittedName>
</protein>
<keyword evidence="3" id="KW-1185">Reference proteome</keyword>
<keyword evidence="1" id="KW-0812">Transmembrane</keyword>
<dbReference type="InParanoid" id="A0A166AFM1"/>
<evidence type="ECO:0000256" key="1">
    <source>
        <dbReference type="SAM" id="Phobius"/>
    </source>
</evidence>
<dbReference type="EMBL" id="KV426027">
    <property type="protein sequence ID" value="KZV91439.1"/>
    <property type="molecule type" value="Genomic_DNA"/>
</dbReference>
<dbReference type="Proteomes" id="UP000077266">
    <property type="component" value="Unassembled WGS sequence"/>
</dbReference>
<reference evidence="2 3" key="1">
    <citation type="journal article" date="2016" name="Mol. Biol. Evol.">
        <title>Comparative Genomics of Early-Diverging Mushroom-Forming Fungi Provides Insights into the Origins of Lignocellulose Decay Capabilities.</title>
        <authorList>
            <person name="Nagy L.G."/>
            <person name="Riley R."/>
            <person name="Tritt A."/>
            <person name="Adam C."/>
            <person name="Daum C."/>
            <person name="Floudas D."/>
            <person name="Sun H."/>
            <person name="Yadav J.S."/>
            <person name="Pangilinan J."/>
            <person name="Larsson K.H."/>
            <person name="Matsuura K."/>
            <person name="Barry K."/>
            <person name="Labutti K."/>
            <person name="Kuo R."/>
            <person name="Ohm R.A."/>
            <person name="Bhattacharya S.S."/>
            <person name="Shirouzu T."/>
            <person name="Yoshinaga Y."/>
            <person name="Martin F.M."/>
            <person name="Grigoriev I.V."/>
            <person name="Hibbett D.S."/>
        </authorList>
    </citation>
    <scope>NUCLEOTIDE SEQUENCE [LARGE SCALE GENOMIC DNA]</scope>
    <source>
        <strain evidence="2 3">HHB12029</strain>
    </source>
</reference>
<sequence length="173" mass="18919">KTRIVGQASYIANCWLQGALLVYRVWIIYGRGYLATFVPAVVYLAMFVCAALTLYQTSKPGNNPLTDVQFTIPYFSLTLSLNISLTLLIVGRLLWHRRCLQRTLGPAHGHTYTTLAAMLVESAALYSVTTVVLIVAFVFGSSAAAIVLPLLGEIMCIAPMLILLRVAFGQGYT</sequence>
<proteinExistence type="predicted"/>
<feature type="transmembrane region" description="Helical" evidence="1">
    <location>
        <begin position="33"/>
        <end position="54"/>
    </location>
</feature>
<name>A0A166AFM1_EXIGL</name>
<dbReference type="AlphaFoldDB" id="A0A166AFM1"/>
<feature type="transmembrane region" description="Helical" evidence="1">
    <location>
        <begin position="74"/>
        <end position="95"/>
    </location>
</feature>
<keyword evidence="1" id="KW-0472">Membrane</keyword>
<accession>A0A166AFM1</accession>
<evidence type="ECO:0000313" key="2">
    <source>
        <dbReference type="EMBL" id="KZV91439.1"/>
    </source>
</evidence>
<evidence type="ECO:0000313" key="3">
    <source>
        <dbReference type="Proteomes" id="UP000077266"/>
    </source>
</evidence>